<keyword evidence="7" id="KW-1185">Reference proteome</keyword>
<dbReference type="Gene3D" id="3.40.50.12780">
    <property type="entry name" value="N-terminal domain of ligase-like"/>
    <property type="match status" value="1"/>
</dbReference>
<keyword evidence="3" id="KW-0276">Fatty acid metabolism</keyword>
<evidence type="ECO:0000256" key="4">
    <source>
        <dbReference type="ARBA" id="ARBA00023098"/>
    </source>
</evidence>
<sequence>MGCHMAETQIRVVNELGEDVAHDGKEVGEIIVKGRGVMHDTEGGWSHTGDMGTIDENGQIQVIDRKKDILSDGEGVSSFEIEKVITGHPAVQEVSIIPTPHEKWGEIAHAFVVLHDGHDITEQELINFTTNKVNSSKCPKAVTFLKELPKTASGKILKTQLKETV</sequence>
<keyword evidence="2" id="KW-0436">Ligase</keyword>
<dbReference type="SUPFAM" id="SSF56801">
    <property type="entry name" value="Acetyl-CoA synthetase-like"/>
    <property type="match status" value="1"/>
</dbReference>
<dbReference type="EMBL" id="JARZFX010000011">
    <property type="protein sequence ID" value="MEC5425160.1"/>
    <property type="molecule type" value="Genomic_DNA"/>
</dbReference>
<evidence type="ECO:0000256" key="3">
    <source>
        <dbReference type="ARBA" id="ARBA00022832"/>
    </source>
</evidence>
<gene>
    <name evidence="6" type="ORF">QGM71_16865</name>
</gene>
<reference evidence="6 7" key="1">
    <citation type="journal article" date="2024" name="Int. J. Syst. Evol. Microbiol.">
        <title>Virgibacillus tibetensis sp. nov., isolated from salt lake on the Tibetan Plateau of China.</title>
        <authorList>
            <person name="Phurbu D."/>
            <person name="Liu Z.-X."/>
            <person name="Wang R."/>
            <person name="Zheng Y.-Y."/>
            <person name="Liu H.-C."/>
            <person name="Zhou Y.-G."/>
            <person name="Yu Y.-J."/>
            <person name="Li A.-H."/>
        </authorList>
    </citation>
    <scope>NUCLEOTIDE SEQUENCE [LARGE SCALE GENOMIC DNA]</scope>
    <source>
        <strain evidence="6 7">C22-A2</strain>
    </source>
</reference>
<organism evidence="6 7">
    <name type="scientific">Virgibacillus tibetensis</name>
    <dbReference type="NCBI Taxonomy" id="3042313"/>
    <lineage>
        <taxon>Bacteria</taxon>
        <taxon>Bacillati</taxon>
        <taxon>Bacillota</taxon>
        <taxon>Bacilli</taxon>
        <taxon>Bacillales</taxon>
        <taxon>Bacillaceae</taxon>
        <taxon>Virgibacillus</taxon>
    </lineage>
</organism>
<dbReference type="Pfam" id="PF13193">
    <property type="entry name" value="AMP-binding_C"/>
    <property type="match status" value="1"/>
</dbReference>
<evidence type="ECO:0000256" key="2">
    <source>
        <dbReference type="ARBA" id="ARBA00022598"/>
    </source>
</evidence>
<dbReference type="InterPro" id="IPR025110">
    <property type="entry name" value="AMP-bd_C"/>
</dbReference>
<dbReference type="InterPro" id="IPR042099">
    <property type="entry name" value="ANL_N_sf"/>
</dbReference>
<dbReference type="PANTHER" id="PTHR43859:SF4">
    <property type="entry name" value="BUTANOATE--COA LIGASE AAE1-RELATED"/>
    <property type="match status" value="1"/>
</dbReference>
<feature type="domain" description="AMP-binding enzyme C-terminal" evidence="5">
    <location>
        <begin position="80"/>
        <end position="155"/>
    </location>
</feature>
<accession>A0ABU6KJV1</accession>
<protein>
    <submittedName>
        <fullName evidence="6">AMP-binding protein</fullName>
    </submittedName>
</protein>
<evidence type="ECO:0000313" key="6">
    <source>
        <dbReference type="EMBL" id="MEC5425160.1"/>
    </source>
</evidence>
<proteinExistence type="inferred from homology"/>
<comment type="caution">
    <text evidence="6">The sequence shown here is derived from an EMBL/GenBank/DDBJ whole genome shotgun (WGS) entry which is preliminary data.</text>
</comment>
<keyword evidence="4" id="KW-0443">Lipid metabolism</keyword>
<dbReference type="PANTHER" id="PTHR43859">
    <property type="entry name" value="ACYL-ACTIVATING ENZYME"/>
    <property type="match status" value="1"/>
</dbReference>
<dbReference type="Proteomes" id="UP001335737">
    <property type="component" value="Unassembled WGS sequence"/>
</dbReference>
<evidence type="ECO:0000313" key="7">
    <source>
        <dbReference type="Proteomes" id="UP001335737"/>
    </source>
</evidence>
<dbReference type="InterPro" id="IPR045851">
    <property type="entry name" value="AMP-bd_C_sf"/>
</dbReference>
<evidence type="ECO:0000259" key="5">
    <source>
        <dbReference type="Pfam" id="PF13193"/>
    </source>
</evidence>
<evidence type="ECO:0000256" key="1">
    <source>
        <dbReference type="ARBA" id="ARBA00006432"/>
    </source>
</evidence>
<name>A0ABU6KJV1_9BACI</name>
<dbReference type="Gene3D" id="3.30.300.30">
    <property type="match status" value="1"/>
</dbReference>
<comment type="similarity">
    <text evidence="1">Belongs to the ATP-dependent AMP-binding enzyme family.</text>
</comment>